<evidence type="ECO:0000256" key="6">
    <source>
        <dbReference type="ARBA" id="ARBA00023128"/>
    </source>
</evidence>
<feature type="non-terminal residue" evidence="8">
    <location>
        <position position="290"/>
    </location>
</feature>
<organism evidence="8">
    <name type="scientific">Tabanus bromius</name>
    <name type="common">Band-eyed brown horse fly</name>
    <dbReference type="NCBI Taxonomy" id="304241"/>
    <lineage>
        <taxon>Eukaryota</taxon>
        <taxon>Metazoa</taxon>
        <taxon>Ecdysozoa</taxon>
        <taxon>Arthropoda</taxon>
        <taxon>Hexapoda</taxon>
        <taxon>Insecta</taxon>
        <taxon>Pterygota</taxon>
        <taxon>Neoptera</taxon>
        <taxon>Endopterygota</taxon>
        <taxon>Diptera</taxon>
        <taxon>Brachycera</taxon>
        <taxon>Tabanomorpha</taxon>
        <taxon>Tabanoidea</taxon>
        <taxon>Tabanidae</taxon>
        <taxon>Tabanus</taxon>
    </lineage>
</organism>
<keyword evidence="2" id="KW-0813">Transport</keyword>
<evidence type="ECO:0000256" key="1">
    <source>
        <dbReference type="ARBA" id="ARBA00004325"/>
    </source>
</evidence>
<name>A0A0K8TNE4_TABBR</name>
<sequence length="290" mass="32828">MNEIVALIKLVESSISNFTKNPNRIYTSNHLLKKILELKEVKTKFSLAFCELLKTDSTLALELKGKFEQLCGVLDKILQENINKTIEKDAERDTMANFDITVTLKVIPEFQGDHKNLNNFLNLVEFLHDDLKDATEKAKLIKFIFRTRLSEKVKNKLSIVAPPTDLISLRKTLQDIFKVNKTPLKIQSELAKCSQGNRSIKDFAAHIEDLVSQLNSLQIAEQGETHREIIAKLNDQIGLNSFKSGLHENLKATVFASNPKTLQEAVRTASEAEVVGTARVFNYNTKKFNN</sequence>
<accession>A0A0K8TNE4</accession>
<dbReference type="EMBL" id="GDAI01001950">
    <property type="protein sequence ID" value="JAI15653.1"/>
    <property type="molecule type" value="mRNA"/>
</dbReference>
<dbReference type="AlphaFoldDB" id="A0A0K8TNE4"/>
<evidence type="ECO:0000313" key="8">
    <source>
        <dbReference type="EMBL" id="JAI15653.1"/>
    </source>
</evidence>
<keyword evidence="5" id="KW-0406">Ion transport</keyword>
<evidence type="ECO:0000256" key="4">
    <source>
        <dbReference type="ARBA" id="ARBA00022781"/>
    </source>
</evidence>
<keyword evidence="6" id="KW-0496">Mitochondrion</keyword>
<comment type="subcellular location">
    <subcellularLocation>
        <location evidence="1">Mitochondrion membrane</location>
    </subcellularLocation>
</comment>
<evidence type="ECO:0000256" key="2">
    <source>
        <dbReference type="ARBA" id="ARBA00022448"/>
    </source>
</evidence>
<dbReference type="InterPro" id="IPR008688">
    <property type="entry name" value="ATP_synth_Bsub_B/MI25"/>
</dbReference>
<proteinExistence type="evidence at transcript level"/>
<dbReference type="GO" id="GO:0015078">
    <property type="term" value="F:proton transmembrane transporter activity"/>
    <property type="evidence" value="ECO:0007669"/>
    <property type="project" value="InterPro"/>
</dbReference>
<keyword evidence="3" id="KW-0138">CF(0)</keyword>
<evidence type="ECO:0000256" key="5">
    <source>
        <dbReference type="ARBA" id="ARBA00023065"/>
    </source>
</evidence>
<dbReference type="GO" id="GO:0015986">
    <property type="term" value="P:proton motive force-driven ATP synthesis"/>
    <property type="evidence" value="ECO:0007669"/>
    <property type="project" value="InterPro"/>
</dbReference>
<dbReference type="GO" id="GO:0031966">
    <property type="term" value="C:mitochondrial membrane"/>
    <property type="evidence" value="ECO:0007669"/>
    <property type="project" value="UniProtKB-SubCell"/>
</dbReference>
<keyword evidence="4" id="KW-0375">Hydrogen ion transport</keyword>
<protein>
    <recommendedName>
        <fullName evidence="9">Retrotransposon gag domain-containing protein</fullName>
    </recommendedName>
</protein>
<keyword evidence="7" id="KW-0472">Membrane</keyword>
<evidence type="ECO:0008006" key="9">
    <source>
        <dbReference type="Google" id="ProtNLM"/>
    </source>
</evidence>
<dbReference type="GO" id="GO:0045259">
    <property type="term" value="C:proton-transporting ATP synthase complex"/>
    <property type="evidence" value="ECO:0007669"/>
    <property type="project" value="UniProtKB-KW"/>
</dbReference>
<dbReference type="Pfam" id="PF05405">
    <property type="entry name" value="Mt_ATP-synt_B"/>
    <property type="match status" value="1"/>
</dbReference>
<reference evidence="8" key="1">
    <citation type="journal article" date="2015" name="Insect Biochem. Mol. Biol.">
        <title>An insight into the sialome of the horse fly, Tabanus bromius.</title>
        <authorList>
            <person name="Ribeiro J.M."/>
            <person name="Kazimirova M."/>
            <person name="Takac P."/>
            <person name="Andersen J.F."/>
            <person name="Francischetti I.M."/>
        </authorList>
    </citation>
    <scope>NUCLEOTIDE SEQUENCE</scope>
</reference>
<evidence type="ECO:0000256" key="3">
    <source>
        <dbReference type="ARBA" id="ARBA00022547"/>
    </source>
</evidence>
<evidence type="ECO:0000256" key="7">
    <source>
        <dbReference type="ARBA" id="ARBA00023136"/>
    </source>
</evidence>